<evidence type="ECO:0000313" key="3">
    <source>
        <dbReference type="Proteomes" id="UP001388673"/>
    </source>
</evidence>
<dbReference type="InterPro" id="IPR016197">
    <property type="entry name" value="Chromo-like_dom_sf"/>
</dbReference>
<gene>
    <name evidence="2" type="ORF">IAR55_005521</name>
</gene>
<dbReference type="RefSeq" id="XP_066801180.1">
    <property type="nucleotide sequence ID" value="XM_066948612.1"/>
</dbReference>
<dbReference type="EMBL" id="JBCAWK010000010">
    <property type="protein sequence ID" value="KAK8847662.1"/>
    <property type="molecule type" value="Genomic_DNA"/>
</dbReference>
<keyword evidence="3" id="KW-1185">Reference proteome</keyword>
<organism evidence="2 3">
    <name type="scientific">Kwoniella newhampshirensis</name>
    <dbReference type="NCBI Taxonomy" id="1651941"/>
    <lineage>
        <taxon>Eukaryota</taxon>
        <taxon>Fungi</taxon>
        <taxon>Dikarya</taxon>
        <taxon>Basidiomycota</taxon>
        <taxon>Agaricomycotina</taxon>
        <taxon>Tremellomycetes</taxon>
        <taxon>Tremellales</taxon>
        <taxon>Cryptococcaceae</taxon>
        <taxon>Kwoniella</taxon>
    </lineage>
</organism>
<sequence>MVFLLSKRPFSFIRVELGLRAGMRVMDIGNALCWCYRYVSDIAKLGHNNLGQIPDPNNSPSDEEEEDCGPPAWCDEESHSKGASRVAWEGDYAEVGQRFESLGDDVYEVGKIVASKGGKGDQDELFRVRGKGWMPKDDTWERGFELRKTACEVSGVVESGAGFISPLLSHLRGHDRSALVNGASVDDMMKAKMLDDDDIPCVTE</sequence>
<dbReference type="SUPFAM" id="SSF54160">
    <property type="entry name" value="Chromo domain-like"/>
    <property type="match status" value="1"/>
</dbReference>
<comment type="caution">
    <text evidence="2">The sequence shown here is derived from an EMBL/GenBank/DDBJ whole genome shotgun (WGS) entry which is preliminary data.</text>
</comment>
<protein>
    <recommendedName>
        <fullName evidence="4">Chromo domain-containing protein</fullName>
    </recommendedName>
</protein>
<proteinExistence type="predicted"/>
<evidence type="ECO:0000313" key="2">
    <source>
        <dbReference type="EMBL" id="KAK8847662.1"/>
    </source>
</evidence>
<accession>A0AAW0YWC2</accession>
<dbReference type="AlphaFoldDB" id="A0AAW0YWC2"/>
<reference evidence="2 3" key="1">
    <citation type="journal article" date="2024" name="bioRxiv">
        <title>Comparative genomics of Cryptococcus and Kwoniella reveals pathogenesis evolution and contrasting karyotype dynamics via intercentromeric recombination or chromosome fusion.</title>
        <authorList>
            <person name="Coelho M.A."/>
            <person name="David-Palma M."/>
            <person name="Shea T."/>
            <person name="Bowers K."/>
            <person name="McGinley-Smith S."/>
            <person name="Mohammad A.W."/>
            <person name="Gnirke A."/>
            <person name="Yurkov A.M."/>
            <person name="Nowrousian M."/>
            <person name="Sun S."/>
            <person name="Cuomo C.A."/>
            <person name="Heitman J."/>
        </authorList>
    </citation>
    <scope>NUCLEOTIDE SEQUENCE [LARGE SCALE GENOMIC DNA]</scope>
    <source>
        <strain evidence="2 3">CBS 13917</strain>
    </source>
</reference>
<evidence type="ECO:0000256" key="1">
    <source>
        <dbReference type="SAM" id="MobiDB-lite"/>
    </source>
</evidence>
<dbReference type="GeneID" id="92182779"/>
<name>A0AAW0YWC2_9TREE</name>
<dbReference type="Gene3D" id="2.40.50.40">
    <property type="match status" value="1"/>
</dbReference>
<dbReference type="Proteomes" id="UP001388673">
    <property type="component" value="Unassembled WGS sequence"/>
</dbReference>
<feature type="region of interest" description="Disordered" evidence="1">
    <location>
        <begin position="53"/>
        <end position="76"/>
    </location>
</feature>
<dbReference type="KEGG" id="kne:92182779"/>
<evidence type="ECO:0008006" key="4">
    <source>
        <dbReference type="Google" id="ProtNLM"/>
    </source>
</evidence>